<dbReference type="EC" id="2.4.2.7" evidence="1"/>
<keyword evidence="1" id="KW-0808">Transferase</keyword>
<organism evidence="1 2">
    <name type="scientific">Coniosporium tulheliwenetii</name>
    <dbReference type="NCBI Taxonomy" id="3383036"/>
    <lineage>
        <taxon>Eukaryota</taxon>
        <taxon>Fungi</taxon>
        <taxon>Dikarya</taxon>
        <taxon>Ascomycota</taxon>
        <taxon>Pezizomycotina</taxon>
        <taxon>Dothideomycetes</taxon>
        <taxon>Dothideomycetes incertae sedis</taxon>
        <taxon>Coniosporium</taxon>
    </lineage>
</organism>
<name>A0ACC2YLW6_9PEZI</name>
<sequence length="377" mass="39908">MSGQPVSTASHPPHGHPDNTGPSTQVGDKASTASHPPPHKPDPTVADNNASKRKLSPAATSGAAELANLKIRLRQALKQYKDFPSPGILFEDILPIFADPGLHEALLRALELHVTQSYGESQKPDVIVGLEARGFLFGPSLALRLGAAFVPVRKQGKLPGPTETASYQKEYGKDFFQIQKGAIKNGQRVIIVDDIIATGGSASAAGSLVRKLGGTLLGYVFMLELDFLKGRAKLDAPVYTLISSQEKGKEGDAQSAEGPETAGPYTQAIATGNTIFVSGQIPADSEGKLVEGSIADKTEACCKNIQAILEEAGSALERVVKCNVFITDMANFSEMNGVYEKYFAHKPARSCVAVYQLPKGVPVEIECIALAGEGSKL</sequence>
<keyword evidence="2" id="KW-1185">Reference proteome</keyword>
<evidence type="ECO:0000313" key="1">
    <source>
        <dbReference type="EMBL" id="KAJ9636355.1"/>
    </source>
</evidence>
<dbReference type="Proteomes" id="UP001172680">
    <property type="component" value="Unassembled WGS sequence"/>
</dbReference>
<dbReference type="EMBL" id="JAPDRP010000025">
    <property type="protein sequence ID" value="KAJ9636355.1"/>
    <property type="molecule type" value="Genomic_DNA"/>
</dbReference>
<evidence type="ECO:0000313" key="2">
    <source>
        <dbReference type="Proteomes" id="UP001172680"/>
    </source>
</evidence>
<comment type="caution">
    <text evidence="1">The sequence shown here is derived from an EMBL/GenBank/DDBJ whole genome shotgun (WGS) entry which is preliminary data.</text>
</comment>
<proteinExistence type="predicted"/>
<protein>
    <submittedName>
        <fullName evidence="1">Adenine phosphoribosyltransferase</fullName>
        <ecNumber evidence="1">2.4.2.7</ecNumber>
    </submittedName>
</protein>
<gene>
    <name evidence="1" type="primary">APT1</name>
    <name evidence="1" type="ORF">H2199_008030</name>
</gene>
<accession>A0ACC2YLW6</accession>
<keyword evidence="1" id="KW-0328">Glycosyltransferase</keyword>
<reference evidence="1" key="1">
    <citation type="submission" date="2022-10" db="EMBL/GenBank/DDBJ databases">
        <title>Culturing micro-colonial fungi from biological soil crusts in the Mojave desert and describing Neophaeococcomyces mojavensis, and introducing the new genera and species Taxawa tesnikishii.</title>
        <authorList>
            <person name="Kurbessoian T."/>
            <person name="Stajich J.E."/>
        </authorList>
    </citation>
    <scope>NUCLEOTIDE SEQUENCE</scope>
    <source>
        <strain evidence="1">JES_115</strain>
    </source>
</reference>